<dbReference type="InterPro" id="IPR014001">
    <property type="entry name" value="Helicase_ATP-bd"/>
</dbReference>
<evidence type="ECO:0000259" key="6">
    <source>
        <dbReference type="PROSITE" id="PS51192"/>
    </source>
</evidence>
<protein>
    <recommendedName>
        <fullName evidence="5">DNA 3'-5' helicase</fullName>
        <ecNumber evidence="5">5.6.2.4</ecNumber>
    </recommendedName>
</protein>
<dbReference type="GO" id="GO:0000724">
    <property type="term" value="P:double-strand break repair via homologous recombination"/>
    <property type="evidence" value="ECO:0007669"/>
    <property type="project" value="TreeGrafter"/>
</dbReference>
<dbReference type="STRING" id="200324.A0A2N5RW31"/>
<evidence type="ECO:0000256" key="1">
    <source>
        <dbReference type="ARBA" id="ARBA00005446"/>
    </source>
</evidence>
<dbReference type="PANTHER" id="PTHR13710">
    <property type="entry name" value="DNA HELICASE RECQ FAMILY MEMBER"/>
    <property type="match status" value="1"/>
</dbReference>
<dbReference type="PANTHER" id="PTHR13710:SF105">
    <property type="entry name" value="ATP-DEPENDENT DNA HELICASE Q1"/>
    <property type="match status" value="1"/>
</dbReference>
<dbReference type="Proteomes" id="UP000235388">
    <property type="component" value="Unassembled WGS sequence"/>
</dbReference>
<dbReference type="Pfam" id="PF00270">
    <property type="entry name" value="DEAD"/>
    <property type="match status" value="1"/>
</dbReference>
<evidence type="ECO:0000256" key="2">
    <source>
        <dbReference type="ARBA" id="ARBA00023125"/>
    </source>
</evidence>
<dbReference type="EC" id="5.6.2.4" evidence="5"/>
<dbReference type="SUPFAM" id="SSF52540">
    <property type="entry name" value="P-loop containing nucleoside triphosphate hydrolases"/>
    <property type="match status" value="1"/>
</dbReference>
<comment type="caution">
    <text evidence="7">The sequence shown here is derived from an EMBL/GenBank/DDBJ whole genome shotgun (WGS) entry which is preliminary data.</text>
</comment>
<feature type="domain" description="Helicase ATP-binding" evidence="6">
    <location>
        <begin position="62"/>
        <end position="214"/>
    </location>
</feature>
<evidence type="ECO:0000256" key="4">
    <source>
        <dbReference type="ARBA" id="ARBA00034617"/>
    </source>
</evidence>
<dbReference type="InterPro" id="IPR011545">
    <property type="entry name" value="DEAD/DEAH_box_helicase_dom"/>
</dbReference>
<dbReference type="GO" id="GO:0003677">
    <property type="term" value="F:DNA binding"/>
    <property type="evidence" value="ECO:0007669"/>
    <property type="project" value="UniProtKB-KW"/>
</dbReference>
<accession>A0A2N5RW31</accession>
<proteinExistence type="inferred from homology"/>
<evidence type="ECO:0000256" key="5">
    <source>
        <dbReference type="ARBA" id="ARBA00034808"/>
    </source>
</evidence>
<dbReference type="GO" id="GO:0009378">
    <property type="term" value="F:four-way junction helicase activity"/>
    <property type="evidence" value="ECO:0007669"/>
    <property type="project" value="TreeGrafter"/>
</dbReference>
<dbReference type="AlphaFoldDB" id="A0A2N5RW31"/>
<comment type="similarity">
    <text evidence="1">Belongs to the helicase family. RecQ subfamily.</text>
</comment>
<reference evidence="7 8" key="1">
    <citation type="submission" date="2017-11" db="EMBL/GenBank/DDBJ databases">
        <title>De novo assembly and phasing of dikaryotic genomes from two isolates of Puccinia coronata f. sp. avenae, the causal agent of oat crown rust.</title>
        <authorList>
            <person name="Miller M.E."/>
            <person name="Zhang Y."/>
            <person name="Omidvar V."/>
            <person name="Sperschneider J."/>
            <person name="Schwessinger B."/>
            <person name="Raley C."/>
            <person name="Palmer J.M."/>
            <person name="Garnica D."/>
            <person name="Upadhyaya N."/>
            <person name="Rathjen J."/>
            <person name="Taylor J.M."/>
            <person name="Park R.F."/>
            <person name="Dodds P.N."/>
            <person name="Hirsch C.D."/>
            <person name="Kianian S.F."/>
            <person name="Figueroa M."/>
        </authorList>
    </citation>
    <scope>NUCLEOTIDE SEQUENCE [LARGE SCALE GENOMIC DNA]</scope>
    <source>
        <strain evidence="7">12NC29</strain>
    </source>
</reference>
<keyword evidence="3" id="KW-0413">Isomerase</keyword>
<dbReference type="Gene3D" id="3.40.50.300">
    <property type="entry name" value="P-loop containing nucleotide triphosphate hydrolases"/>
    <property type="match status" value="1"/>
</dbReference>
<dbReference type="GO" id="GO:0005737">
    <property type="term" value="C:cytoplasm"/>
    <property type="evidence" value="ECO:0007669"/>
    <property type="project" value="TreeGrafter"/>
</dbReference>
<dbReference type="InterPro" id="IPR027417">
    <property type="entry name" value="P-loop_NTPase"/>
</dbReference>
<dbReference type="OrthoDB" id="2519008at2759"/>
<name>A0A2N5RW31_9BASI</name>
<dbReference type="GO" id="GO:0005694">
    <property type="term" value="C:chromosome"/>
    <property type="evidence" value="ECO:0007669"/>
    <property type="project" value="TreeGrafter"/>
</dbReference>
<keyword evidence="2" id="KW-0238">DNA-binding</keyword>
<sequence length="586" mass="64740">MNIVTTSRNVPASTPQRVWSPSGVNIYKKLFEKSNEKLKAHIRKVLLETYDQHAKPLQVDTIFNLAQGRDTFLLAGTGFGKSWIPEMYYKLFPQKARAVVLVLNPLDTLGDNQVLEKLMAGFTAINLTKQSFTNKSADEVLAGVYNFVYLSPEIFLNSKKFEKVYYSVAFQNLIALVVVDEAHMIYIWGLVASGTAKTSTLAHHRLEDYGLFRPSYRKLGPRKPPREHFPQGSLRVGGNPGYSGTGVQFSHFSKGLDSGTPKGRVQTPARPPLHAARRPHTYKWCEDGRPRRTGVLAMHTCLEGVQALHALRTGVHGWHAWYHSVPFGTLIRVPFGTLIRVPFGTLIRVPLGYHLVPFGTLIRVPFGTLIRVPFGTLIRVPFGTLIRVPLGYHSVPFGTLIRVPFGTLIRVPFGTLIRVPFGTLIRVPLGTVWYPYKGTVRYPYKGYHSVPFGTLIRVPFGTLIRVPSGTLIRVPFGTLIRVPSGTLIRVPFGTLIRAPRGSRKPLNLRGLREPGRTGVPAVHACPEGVQGLHALQTGVHGQHACPAGPHAEPAVLTPFVGVRTACGMQGFARLVGKACSPRTPFF</sequence>
<keyword evidence="8" id="KW-1185">Reference proteome</keyword>
<evidence type="ECO:0000313" key="8">
    <source>
        <dbReference type="Proteomes" id="UP000235388"/>
    </source>
</evidence>
<gene>
    <name evidence="7" type="ORF">PCANC_28206</name>
</gene>
<evidence type="ECO:0000313" key="7">
    <source>
        <dbReference type="EMBL" id="PLW05189.1"/>
    </source>
</evidence>
<dbReference type="EMBL" id="PGCJ01001478">
    <property type="protein sequence ID" value="PLW05189.1"/>
    <property type="molecule type" value="Genomic_DNA"/>
</dbReference>
<comment type="catalytic activity">
    <reaction evidence="4">
        <text>Couples ATP hydrolysis with the unwinding of duplex DNA by translocating in the 3'-5' direction.</text>
        <dbReference type="EC" id="5.6.2.4"/>
    </reaction>
</comment>
<dbReference type="PROSITE" id="PS51192">
    <property type="entry name" value="HELICASE_ATP_BIND_1"/>
    <property type="match status" value="1"/>
</dbReference>
<evidence type="ECO:0000256" key="3">
    <source>
        <dbReference type="ARBA" id="ARBA00023235"/>
    </source>
</evidence>
<organism evidence="7 8">
    <name type="scientific">Puccinia coronata f. sp. avenae</name>
    <dbReference type="NCBI Taxonomy" id="200324"/>
    <lineage>
        <taxon>Eukaryota</taxon>
        <taxon>Fungi</taxon>
        <taxon>Dikarya</taxon>
        <taxon>Basidiomycota</taxon>
        <taxon>Pucciniomycotina</taxon>
        <taxon>Pucciniomycetes</taxon>
        <taxon>Pucciniales</taxon>
        <taxon>Pucciniaceae</taxon>
        <taxon>Puccinia</taxon>
    </lineage>
</organism>
<dbReference type="GO" id="GO:0043138">
    <property type="term" value="F:3'-5' DNA helicase activity"/>
    <property type="evidence" value="ECO:0007669"/>
    <property type="project" value="UniProtKB-EC"/>
</dbReference>
<dbReference type="GO" id="GO:0005524">
    <property type="term" value="F:ATP binding"/>
    <property type="evidence" value="ECO:0007669"/>
    <property type="project" value="InterPro"/>
</dbReference>